<dbReference type="GO" id="GO:0008757">
    <property type="term" value="F:S-adenosylmethionine-dependent methyltransferase activity"/>
    <property type="evidence" value="ECO:0007669"/>
    <property type="project" value="TreeGrafter"/>
</dbReference>
<keyword evidence="2" id="KW-0489">Methyltransferase</keyword>
<dbReference type="InterPro" id="IPR055487">
    <property type="entry name" value="DUF7059"/>
</dbReference>
<keyword evidence="8" id="KW-1185">Reference proteome</keyword>
<evidence type="ECO:0000313" key="7">
    <source>
        <dbReference type="EMBL" id="OKL50918.1"/>
    </source>
</evidence>
<dbReference type="GO" id="GO:0008276">
    <property type="term" value="F:protein methyltransferase activity"/>
    <property type="evidence" value="ECO:0007669"/>
    <property type="project" value="TreeGrafter"/>
</dbReference>
<dbReference type="GO" id="GO:0003676">
    <property type="term" value="F:nucleic acid binding"/>
    <property type="evidence" value="ECO:0007669"/>
    <property type="project" value="InterPro"/>
</dbReference>
<dbReference type="Proteomes" id="UP000185612">
    <property type="component" value="Unassembled WGS sequence"/>
</dbReference>
<feature type="domain" description="DUF7059" evidence="6">
    <location>
        <begin position="23"/>
        <end position="112"/>
    </location>
</feature>
<evidence type="ECO:0000256" key="1">
    <source>
        <dbReference type="ARBA" id="ARBA00006149"/>
    </source>
</evidence>
<dbReference type="Pfam" id="PF05175">
    <property type="entry name" value="MTS"/>
    <property type="match status" value="1"/>
</dbReference>
<dbReference type="Pfam" id="PF23186">
    <property type="entry name" value="DUF7059"/>
    <property type="match status" value="1"/>
</dbReference>
<dbReference type="GO" id="GO:0008170">
    <property type="term" value="F:N-methyltransferase activity"/>
    <property type="evidence" value="ECO:0007669"/>
    <property type="project" value="UniProtKB-ARBA"/>
</dbReference>
<organism evidence="7 8">
    <name type="scientific">Buchananella hordeovulneris</name>
    <dbReference type="NCBI Taxonomy" id="52770"/>
    <lineage>
        <taxon>Bacteria</taxon>
        <taxon>Bacillati</taxon>
        <taxon>Actinomycetota</taxon>
        <taxon>Actinomycetes</taxon>
        <taxon>Actinomycetales</taxon>
        <taxon>Actinomycetaceae</taxon>
        <taxon>Buchananella</taxon>
    </lineage>
</organism>
<dbReference type="STRING" id="52770.BSZ40_10315"/>
<dbReference type="AlphaFoldDB" id="A0A1Q5PTL7"/>
<dbReference type="GO" id="GO:0032259">
    <property type="term" value="P:methylation"/>
    <property type="evidence" value="ECO:0007669"/>
    <property type="project" value="UniProtKB-KW"/>
</dbReference>
<evidence type="ECO:0000313" key="8">
    <source>
        <dbReference type="Proteomes" id="UP000185612"/>
    </source>
</evidence>
<reference evidence="8" key="1">
    <citation type="submission" date="2016-12" db="EMBL/GenBank/DDBJ databases">
        <authorList>
            <person name="Meng X."/>
        </authorList>
    </citation>
    <scope>NUCLEOTIDE SEQUENCE [LARGE SCALE GENOMIC DNA]</scope>
    <source>
        <strain evidence="8">DSM 20732</strain>
    </source>
</reference>
<evidence type="ECO:0000256" key="3">
    <source>
        <dbReference type="ARBA" id="ARBA00022679"/>
    </source>
</evidence>
<dbReference type="SUPFAM" id="SSF53335">
    <property type="entry name" value="S-adenosyl-L-methionine-dependent methyltransferases"/>
    <property type="match status" value="1"/>
</dbReference>
<dbReference type="OrthoDB" id="129465at2"/>
<dbReference type="PANTHER" id="PTHR45875">
    <property type="entry name" value="METHYLTRANSFERASE N6AMT1"/>
    <property type="match status" value="1"/>
</dbReference>
<keyword evidence="4" id="KW-0949">S-adenosyl-L-methionine</keyword>
<evidence type="ECO:0000259" key="5">
    <source>
        <dbReference type="Pfam" id="PF05175"/>
    </source>
</evidence>
<gene>
    <name evidence="7" type="ORF">BSZ40_10315</name>
</gene>
<dbReference type="EMBL" id="MQVS01000013">
    <property type="protein sequence ID" value="OKL50918.1"/>
    <property type="molecule type" value="Genomic_DNA"/>
</dbReference>
<protein>
    <submittedName>
        <fullName evidence="7">Uncharacterized protein</fullName>
    </submittedName>
</protein>
<dbReference type="InterPro" id="IPR029063">
    <property type="entry name" value="SAM-dependent_MTases_sf"/>
</dbReference>
<keyword evidence="3" id="KW-0808">Transferase</keyword>
<dbReference type="InterPro" id="IPR052190">
    <property type="entry name" value="Euk-Arch_PrmC-MTase"/>
</dbReference>
<dbReference type="CDD" id="cd02440">
    <property type="entry name" value="AdoMet_MTases"/>
    <property type="match status" value="1"/>
</dbReference>
<dbReference type="RefSeq" id="WP_073826101.1">
    <property type="nucleotide sequence ID" value="NZ_MQVS01000013.1"/>
</dbReference>
<accession>A0A1Q5PTL7</accession>
<proteinExistence type="inferred from homology"/>
<sequence length="524" mass="55153">MSLYPAPVAHPAALAPFKADLQRAKWDVDHVNGLLGAQAQAALLREQRVPALQAARAIAPGTVGAARALLTRLFILGDTLSEAELQSALPTAGRTGAQQLGLVTATTAGWQATVDLRPHSAFGAEQWFASDRSEMTAGTALAPTHVLGVGGASATLAAWTIRESVAGGRHGLAIDIGTGCGIQALQAAHFSTAVIGTDISARALQFARFNAALNGIDVEWRTGSLLAPVAECQADLIVSNPPFVITPPELALPLMEYRDGGWGGDRLVAELVAGLGERLAPGGVAQLLANWEHHQGQPWQQRVAAWLPSGVNAWVVQREVLDPAEYVEMWLRDGGLDPRSDRPTYEQHYGEWLADFRTRAVQGIGFGQIILHRPPTPGPTWQRLEHVDSLGTADPASHVLATLRVGQQLAALDDTELAAATVRVAADVVEERYTMPGTGELRLMRLAQGGGLARQFALGTAEAAVVGACDGELPLGVLCDAVAGLLEADAAAVRAACLPLIRDLLFGGLLELVHPAEGSQNEQA</sequence>
<name>A0A1Q5PTL7_9ACTO</name>
<dbReference type="InterPro" id="IPR007848">
    <property type="entry name" value="Small_mtfrase_dom"/>
</dbReference>
<dbReference type="PROSITE" id="PS00092">
    <property type="entry name" value="N6_MTASE"/>
    <property type="match status" value="1"/>
</dbReference>
<evidence type="ECO:0000256" key="2">
    <source>
        <dbReference type="ARBA" id="ARBA00022603"/>
    </source>
</evidence>
<feature type="domain" description="Methyltransferase small" evidence="5">
    <location>
        <begin position="170"/>
        <end position="244"/>
    </location>
</feature>
<evidence type="ECO:0000259" key="6">
    <source>
        <dbReference type="Pfam" id="PF23186"/>
    </source>
</evidence>
<evidence type="ECO:0000256" key="4">
    <source>
        <dbReference type="ARBA" id="ARBA00022691"/>
    </source>
</evidence>
<dbReference type="PANTHER" id="PTHR45875:SF1">
    <property type="entry name" value="METHYLTRANSFERASE N6AMT1"/>
    <property type="match status" value="1"/>
</dbReference>
<dbReference type="InterPro" id="IPR002052">
    <property type="entry name" value="DNA_methylase_N6_adenine_CS"/>
</dbReference>
<dbReference type="GO" id="GO:0035657">
    <property type="term" value="C:eRF1 methyltransferase complex"/>
    <property type="evidence" value="ECO:0007669"/>
    <property type="project" value="TreeGrafter"/>
</dbReference>
<dbReference type="InParanoid" id="A0A1Q5PTL7"/>
<comment type="caution">
    <text evidence="7">The sequence shown here is derived from an EMBL/GenBank/DDBJ whole genome shotgun (WGS) entry which is preliminary data.</text>
</comment>
<comment type="similarity">
    <text evidence="1">Belongs to the eukaryotic/archaeal PrmC-related family.</text>
</comment>
<dbReference type="Gene3D" id="3.40.50.150">
    <property type="entry name" value="Vaccinia Virus protein VP39"/>
    <property type="match status" value="1"/>
</dbReference>